<evidence type="ECO:0000313" key="2">
    <source>
        <dbReference type="EMBL" id="CAD8185999.1"/>
    </source>
</evidence>
<sequence>MDSEFDEIMKIFRKIYLKKRFRLWLINTQRNSKLNILGMLNLKNIKKRFKLLKRFQLCLKIQNQLPNIKDIKDMIITILDDYRQFTDAEIIQMFDVKVKLKNKDDVLPFELKRLQEFLEDNLFILIIFVNNIGAIKILRKKTQIGLNYIFRALSIRFYLLTKNLFIYQQIQLQLNICFALNQYKQSQQATQLITVPMQILETLHQDSKTHDILIKNRIILSLIEYSINNNQKALIPYPKEIPPYQIHYHLLLGYKFFAQVLNFQEKCLQYYNRMYDEYKRMNPKVFEQLKQKQELLTQLQQKTLRQNIQWKQEKQKTETIYEEQKQINSEREQEENSIVFYQS</sequence>
<dbReference type="Proteomes" id="UP000689195">
    <property type="component" value="Unassembled WGS sequence"/>
</dbReference>
<organism evidence="2 3">
    <name type="scientific">Paramecium pentaurelia</name>
    <dbReference type="NCBI Taxonomy" id="43138"/>
    <lineage>
        <taxon>Eukaryota</taxon>
        <taxon>Sar</taxon>
        <taxon>Alveolata</taxon>
        <taxon>Ciliophora</taxon>
        <taxon>Intramacronucleata</taxon>
        <taxon>Oligohymenophorea</taxon>
        <taxon>Peniculida</taxon>
        <taxon>Parameciidae</taxon>
        <taxon>Paramecium</taxon>
    </lineage>
</organism>
<evidence type="ECO:0000256" key="1">
    <source>
        <dbReference type="SAM" id="MobiDB-lite"/>
    </source>
</evidence>
<evidence type="ECO:0000313" key="3">
    <source>
        <dbReference type="Proteomes" id="UP000689195"/>
    </source>
</evidence>
<feature type="region of interest" description="Disordered" evidence="1">
    <location>
        <begin position="324"/>
        <end position="343"/>
    </location>
</feature>
<comment type="caution">
    <text evidence="2">The sequence shown here is derived from an EMBL/GenBank/DDBJ whole genome shotgun (WGS) entry which is preliminary data.</text>
</comment>
<dbReference type="EMBL" id="CAJJDO010000086">
    <property type="protein sequence ID" value="CAD8185999.1"/>
    <property type="molecule type" value="Genomic_DNA"/>
</dbReference>
<accession>A0A8S1WD27</accession>
<proteinExistence type="predicted"/>
<dbReference type="AlphaFoldDB" id="A0A8S1WD27"/>
<protein>
    <submittedName>
        <fullName evidence="2">Uncharacterized protein</fullName>
    </submittedName>
</protein>
<keyword evidence="3" id="KW-1185">Reference proteome</keyword>
<reference evidence="2" key="1">
    <citation type="submission" date="2021-01" db="EMBL/GenBank/DDBJ databases">
        <authorList>
            <consortium name="Genoscope - CEA"/>
            <person name="William W."/>
        </authorList>
    </citation>
    <scope>NUCLEOTIDE SEQUENCE</scope>
</reference>
<name>A0A8S1WD27_9CILI</name>
<gene>
    <name evidence="2" type="ORF">PPENT_87.1.T0860108</name>
</gene>